<name>A0AA38RUQ5_9PEZI</name>
<dbReference type="InterPro" id="IPR036864">
    <property type="entry name" value="Zn2-C6_fun-type_DNA-bd_sf"/>
</dbReference>
<feature type="domain" description="Zn(2)-C6 fungal-type" evidence="7">
    <location>
        <begin position="10"/>
        <end position="40"/>
    </location>
</feature>
<evidence type="ECO:0000256" key="2">
    <source>
        <dbReference type="ARBA" id="ARBA00022723"/>
    </source>
</evidence>
<keyword evidence="4" id="KW-0804">Transcription</keyword>
<evidence type="ECO:0000313" key="8">
    <source>
        <dbReference type="EMBL" id="KAJ9157654.1"/>
    </source>
</evidence>
<keyword evidence="3" id="KW-0805">Transcription regulation</keyword>
<dbReference type="GO" id="GO:0003677">
    <property type="term" value="F:DNA binding"/>
    <property type="evidence" value="ECO:0007669"/>
    <property type="project" value="InterPro"/>
</dbReference>
<dbReference type="InterPro" id="IPR007219">
    <property type="entry name" value="XnlR_reg_dom"/>
</dbReference>
<dbReference type="PANTHER" id="PTHR47338:SF20">
    <property type="entry name" value="ZN(II)2CYS6 TRANSCRIPTION FACTOR (EUROFUNG)"/>
    <property type="match status" value="1"/>
</dbReference>
<comment type="caution">
    <text evidence="8">The sequence shown here is derived from an EMBL/GenBank/DDBJ whole genome shotgun (WGS) entry which is preliminary data.</text>
</comment>
<gene>
    <name evidence="8" type="ORF">NKR23_g332</name>
</gene>
<keyword evidence="5" id="KW-0539">Nucleus</keyword>
<sequence>MESPRRAPQACRPCKRLKRKCTKELPSCSLCIRLGKACRYPAKPRPTEPEELDRESLIDLVQHLRERAEQAERSSAAAHLTPPDTASSVDTQPLSLQPTVQRGPSTLPTFPPAFFLDPDYFTPVSPARLTPDISVPSEVTELIGHDVHSICHRYFATTHTWFPFVSPKRVYQRVDSDSTTDAGLALLLLCMKLDSMPCGELRPAESTLYQAARRYVSALEDTSTVSLCLLQALVMIALYELGHGIFPAVFLTVGRAARLGVLMSLHCRNFARSTQLLKPSGTWTPREEERRTWWATLVLERYLALGPRGIPLSTPEPTGGDLLPSEDARWNAGEIGHNDPLYITSFPRMSQIGAFAKTCQAGHMLGRVIHHRDEGEVYQLERSARLAEALQLHSALTALDTYLLQAETAEAGEGDRALEPSRLVSVALCCSAMLTLANMYGCNESDCVERVPEESEMQVAALESLKRVVMKQVPTIARAVLQGGQAALDETSPLVTQCLYHAASECQWFIREGLYPEMETVLRLTTDTLELLAGRWTVAGMYLKLLQSGPP</sequence>
<dbReference type="AlphaFoldDB" id="A0AA38RUQ5"/>
<dbReference type="Pfam" id="PF04082">
    <property type="entry name" value="Fungal_trans"/>
    <property type="match status" value="1"/>
</dbReference>
<protein>
    <submittedName>
        <fullName evidence="8">Fungal specific transcription factor</fullName>
    </submittedName>
</protein>
<evidence type="ECO:0000256" key="5">
    <source>
        <dbReference type="ARBA" id="ARBA00023242"/>
    </source>
</evidence>
<dbReference type="PROSITE" id="PS00463">
    <property type="entry name" value="ZN2_CY6_FUNGAL_1"/>
    <property type="match status" value="1"/>
</dbReference>
<dbReference type="PANTHER" id="PTHR47338">
    <property type="entry name" value="ZN(II)2CYS6 TRANSCRIPTION FACTOR (EUROFUNG)-RELATED"/>
    <property type="match status" value="1"/>
</dbReference>
<dbReference type="SUPFAM" id="SSF57701">
    <property type="entry name" value="Zn2/Cys6 DNA-binding domain"/>
    <property type="match status" value="1"/>
</dbReference>
<dbReference type="SMART" id="SM00066">
    <property type="entry name" value="GAL4"/>
    <property type="match status" value="1"/>
</dbReference>
<feature type="compositionally biased region" description="Polar residues" evidence="6">
    <location>
        <begin position="84"/>
        <end position="106"/>
    </location>
</feature>
<comment type="subcellular location">
    <subcellularLocation>
        <location evidence="1">Nucleus</location>
    </subcellularLocation>
</comment>
<dbReference type="Pfam" id="PF00172">
    <property type="entry name" value="Zn_clus"/>
    <property type="match status" value="1"/>
</dbReference>
<feature type="region of interest" description="Disordered" evidence="6">
    <location>
        <begin position="66"/>
        <end position="106"/>
    </location>
</feature>
<dbReference type="CDD" id="cd12148">
    <property type="entry name" value="fungal_TF_MHR"/>
    <property type="match status" value="1"/>
</dbReference>
<evidence type="ECO:0000256" key="1">
    <source>
        <dbReference type="ARBA" id="ARBA00004123"/>
    </source>
</evidence>
<accession>A0AA38RUQ5</accession>
<dbReference type="InterPro" id="IPR050815">
    <property type="entry name" value="TF_fung"/>
</dbReference>
<keyword evidence="2" id="KW-0479">Metal-binding</keyword>
<reference evidence="8" key="1">
    <citation type="submission" date="2022-07" db="EMBL/GenBank/DDBJ databases">
        <title>Fungi with potential for degradation of polypropylene.</title>
        <authorList>
            <person name="Gostincar C."/>
        </authorList>
    </citation>
    <scope>NUCLEOTIDE SEQUENCE</scope>
    <source>
        <strain evidence="8">EXF-13308</strain>
    </source>
</reference>
<dbReference type="GO" id="GO:0000981">
    <property type="term" value="F:DNA-binding transcription factor activity, RNA polymerase II-specific"/>
    <property type="evidence" value="ECO:0007669"/>
    <property type="project" value="InterPro"/>
</dbReference>
<dbReference type="GO" id="GO:0006351">
    <property type="term" value="P:DNA-templated transcription"/>
    <property type="evidence" value="ECO:0007669"/>
    <property type="project" value="InterPro"/>
</dbReference>
<dbReference type="EMBL" id="JANBVO010000001">
    <property type="protein sequence ID" value="KAJ9157654.1"/>
    <property type="molecule type" value="Genomic_DNA"/>
</dbReference>
<dbReference type="InterPro" id="IPR001138">
    <property type="entry name" value="Zn2Cys6_DnaBD"/>
</dbReference>
<dbReference type="Proteomes" id="UP001174694">
    <property type="component" value="Unassembled WGS sequence"/>
</dbReference>
<proteinExistence type="predicted"/>
<evidence type="ECO:0000256" key="4">
    <source>
        <dbReference type="ARBA" id="ARBA00023163"/>
    </source>
</evidence>
<organism evidence="8 9">
    <name type="scientific">Pleurostoma richardsiae</name>
    <dbReference type="NCBI Taxonomy" id="41990"/>
    <lineage>
        <taxon>Eukaryota</taxon>
        <taxon>Fungi</taxon>
        <taxon>Dikarya</taxon>
        <taxon>Ascomycota</taxon>
        <taxon>Pezizomycotina</taxon>
        <taxon>Sordariomycetes</taxon>
        <taxon>Sordariomycetidae</taxon>
        <taxon>Calosphaeriales</taxon>
        <taxon>Pleurostomataceae</taxon>
        <taxon>Pleurostoma</taxon>
    </lineage>
</organism>
<evidence type="ECO:0000313" key="9">
    <source>
        <dbReference type="Proteomes" id="UP001174694"/>
    </source>
</evidence>
<dbReference type="GO" id="GO:0005634">
    <property type="term" value="C:nucleus"/>
    <property type="evidence" value="ECO:0007669"/>
    <property type="project" value="UniProtKB-SubCell"/>
</dbReference>
<dbReference type="Gene3D" id="4.10.240.10">
    <property type="entry name" value="Zn(2)-C6 fungal-type DNA-binding domain"/>
    <property type="match status" value="1"/>
</dbReference>
<dbReference type="PROSITE" id="PS50048">
    <property type="entry name" value="ZN2_CY6_FUNGAL_2"/>
    <property type="match status" value="1"/>
</dbReference>
<evidence type="ECO:0000259" key="7">
    <source>
        <dbReference type="PROSITE" id="PS50048"/>
    </source>
</evidence>
<keyword evidence="9" id="KW-1185">Reference proteome</keyword>
<dbReference type="GO" id="GO:0008270">
    <property type="term" value="F:zinc ion binding"/>
    <property type="evidence" value="ECO:0007669"/>
    <property type="project" value="InterPro"/>
</dbReference>
<dbReference type="CDD" id="cd00067">
    <property type="entry name" value="GAL4"/>
    <property type="match status" value="1"/>
</dbReference>
<evidence type="ECO:0000256" key="6">
    <source>
        <dbReference type="SAM" id="MobiDB-lite"/>
    </source>
</evidence>
<evidence type="ECO:0000256" key="3">
    <source>
        <dbReference type="ARBA" id="ARBA00023015"/>
    </source>
</evidence>